<dbReference type="Gene3D" id="1.10.10.10">
    <property type="entry name" value="Winged helix-like DNA-binding domain superfamily/Winged helix DNA-binding domain"/>
    <property type="match status" value="1"/>
</dbReference>
<dbReference type="Pfam" id="PF07729">
    <property type="entry name" value="FCD"/>
    <property type="match status" value="1"/>
</dbReference>
<evidence type="ECO:0000259" key="4">
    <source>
        <dbReference type="PROSITE" id="PS50949"/>
    </source>
</evidence>
<sequence>MQTDNDNDNDNLSDSKAGASASQAVRALLGLRELILGGDLAPGARISELWVVERLGVSRTPIRAALIRLQEEGLVEPIPSGGFAVRSFAESEISDAIELRGTMEGMAARLAAERGVGQTILSGLRDCITQIDTALTGELTAVKFSTYVDLNARFHQLLAEAAGSPLVARQIEKVMNIPFASASAFVMVQSIDESAREMLLLAQAQHRSVVEAIELREGTRAEALMREHSRIANRNLKIAMQNQQAMSQVLGGSLIRRAGRPA</sequence>
<keyword evidence="1" id="KW-0805">Transcription regulation</keyword>
<evidence type="ECO:0000313" key="6">
    <source>
        <dbReference type="Proteomes" id="UP000397656"/>
    </source>
</evidence>
<evidence type="ECO:0000256" key="2">
    <source>
        <dbReference type="ARBA" id="ARBA00023125"/>
    </source>
</evidence>
<dbReference type="Pfam" id="PF00392">
    <property type="entry name" value="GntR"/>
    <property type="match status" value="1"/>
</dbReference>
<dbReference type="InterPro" id="IPR011711">
    <property type="entry name" value="GntR_C"/>
</dbReference>
<dbReference type="InterPro" id="IPR036388">
    <property type="entry name" value="WH-like_DNA-bd_sf"/>
</dbReference>
<dbReference type="SMART" id="SM00895">
    <property type="entry name" value="FCD"/>
    <property type="match status" value="1"/>
</dbReference>
<dbReference type="PANTHER" id="PTHR43537:SF49">
    <property type="entry name" value="TRANSCRIPTIONAL REGULATORY PROTEIN"/>
    <property type="match status" value="1"/>
</dbReference>
<dbReference type="Gene3D" id="1.20.120.530">
    <property type="entry name" value="GntR ligand-binding domain-like"/>
    <property type="match status" value="1"/>
</dbReference>
<dbReference type="GO" id="GO:0003700">
    <property type="term" value="F:DNA-binding transcription factor activity"/>
    <property type="evidence" value="ECO:0007669"/>
    <property type="project" value="InterPro"/>
</dbReference>
<reference evidence="5 6" key="1">
    <citation type="submission" date="2020-10" db="EMBL/GenBank/DDBJ databases">
        <title>Complete genome sequence of Cupriavidus basilensis CCUG 49340T.</title>
        <authorList>
            <person name="Salva-Serra F."/>
            <person name="Donoso R.A."/>
            <person name="Cho K.H."/>
            <person name="Yoo J.A."/>
            <person name="Lee K."/>
            <person name="Yoon S.-H."/>
            <person name="Perez-Pantoja D."/>
            <person name="Moore E.R.B."/>
        </authorList>
    </citation>
    <scope>NUCLEOTIDE SEQUENCE [LARGE SCALE GENOMIC DNA]</scope>
    <source>
        <strain evidence="6">CCUG 49340</strain>
    </source>
</reference>
<dbReference type="EMBL" id="CP062804">
    <property type="protein sequence ID" value="QOT80818.1"/>
    <property type="molecule type" value="Genomic_DNA"/>
</dbReference>
<dbReference type="InterPro" id="IPR000524">
    <property type="entry name" value="Tscrpt_reg_HTH_GntR"/>
</dbReference>
<dbReference type="AlphaFoldDB" id="A0A643FS13"/>
<name>A0A643FS13_9BURK</name>
<dbReference type="RefSeq" id="WP_150987179.1">
    <property type="nucleotide sequence ID" value="NZ_CP062804.1"/>
</dbReference>
<organism evidence="5 6">
    <name type="scientific">Cupriavidus basilensis</name>
    <dbReference type="NCBI Taxonomy" id="68895"/>
    <lineage>
        <taxon>Bacteria</taxon>
        <taxon>Pseudomonadati</taxon>
        <taxon>Pseudomonadota</taxon>
        <taxon>Betaproteobacteria</taxon>
        <taxon>Burkholderiales</taxon>
        <taxon>Burkholderiaceae</taxon>
        <taxon>Cupriavidus</taxon>
    </lineage>
</organism>
<dbReference type="PROSITE" id="PS50949">
    <property type="entry name" value="HTH_GNTR"/>
    <property type="match status" value="1"/>
</dbReference>
<evidence type="ECO:0000256" key="1">
    <source>
        <dbReference type="ARBA" id="ARBA00023015"/>
    </source>
</evidence>
<gene>
    <name evidence="5" type="ORF">F7R26_025750</name>
</gene>
<protein>
    <submittedName>
        <fullName evidence="5">GntR family transcriptional regulator</fullName>
    </submittedName>
</protein>
<keyword evidence="2" id="KW-0238">DNA-binding</keyword>
<dbReference type="PANTHER" id="PTHR43537">
    <property type="entry name" value="TRANSCRIPTIONAL REGULATOR, GNTR FAMILY"/>
    <property type="match status" value="1"/>
</dbReference>
<keyword evidence="3" id="KW-0804">Transcription</keyword>
<evidence type="ECO:0000313" key="5">
    <source>
        <dbReference type="EMBL" id="QOT80818.1"/>
    </source>
</evidence>
<dbReference type="InterPro" id="IPR008920">
    <property type="entry name" value="TF_FadR/GntR_C"/>
</dbReference>
<dbReference type="Proteomes" id="UP000397656">
    <property type="component" value="Chromosome 2"/>
</dbReference>
<dbReference type="GeneID" id="98404350"/>
<dbReference type="GO" id="GO:0003677">
    <property type="term" value="F:DNA binding"/>
    <property type="evidence" value="ECO:0007669"/>
    <property type="project" value="UniProtKB-KW"/>
</dbReference>
<dbReference type="InterPro" id="IPR036390">
    <property type="entry name" value="WH_DNA-bd_sf"/>
</dbReference>
<dbReference type="SUPFAM" id="SSF46785">
    <property type="entry name" value="Winged helix' DNA-binding domain"/>
    <property type="match status" value="1"/>
</dbReference>
<evidence type="ECO:0000256" key="3">
    <source>
        <dbReference type="ARBA" id="ARBA00023163"/>
    </source>
</evidence>
<proteinExistence type="predicted"/>
<feature type="domain" description="HTH gntR-type" evidence="4">
    <location>
        <begin position="21"/>
        <end position="88"/>
    </location>
</feature>
<dbReference type="SMART" id="SM00345">
    <property type="entry name" value="HTH_GNTR"/>
    <property type="match status" value="1"/>
</dbReference>
<dbReference type="SUPFAM" id="SSF48008">
    <property type="entry name" value="GntR ligand-binding domain-like"/>
    <property type="match status" value="1"/>
</dbReference>
<accession>A0A643FS13</accession>